<feature type="compositionally biased region" description="Polar residues" evidence="7">
    <location>
        <begin position="1"/>
        <end position="11"/>
    </location>
</feature>
<dbReference type="SUPFAM" id="SSF53335">
    <property type="entry name" value="S-adenosyl-L-methionine-dependent methyltransferases"/>
    <property type="match status" value="1"/>
</dbReference>
<dbReference type="PANTHER" id="PTHR43667:SF2">
    <property type="entry name" value="FATTY ACID C-METHYL TRANSFERASE"/>
    <property type="match status" value="1"/>
</dbReference>
<dbReference type="PIRSF" id="PIRSF003085">
    <property type="entry name" value="CMAS"/>
    <property type="match status" value="1"/>
</dbReference>
<evidence type="ECO:0000256" key="1">
    <source>
        <dbReference type="ARBA" id="ARBA00010815"/>
    </source>
</evidence>
<accession>A0A9X1SJF2</accession>
<evidence type="ECO:0000313" key="8">
    <source>
        <dbReference type="EMBL" id="MCC9628859.1"/>
    </source>
</evidence>
<dbReference type="AlphaFoldDB" id="A0A9X1SJF2"/>
<evidence type="ECO:0000256" key="2">
    <source>
        <dbReference type="ARBA" id="ARBA00022603"/>
    </source>
</evidence>
<dbReference type="Proteomes" id="UP001139103">
    <property type="component" value="Unassembled WGS sequence"/>
</dbReference>
<evidence type="ECO:0000256" key="4">
    <source>
        <dbReference type="ARBA" id="ARBA00022691"/>
    </source>
</evidence>
<gene>
    <name evidence="8" type="ORF">LOC68_10655</name>
</gene>
<protein>
    <submittedName>
        <fullName evidence="8">Cyclopropane-fatty-acyl-phospholipid synthase family protein</fullName>
    </submittedName>
</protein>
<sequence>MSSSTLLSPETSARPLALETPETAAPRRSWLQEMSRRKLLRWLDEVAGGEIRYSDASETKEFGRRSPDQLRSDWIVSDDRFFSRLATGGSVGIAEAYLQGEWRSDDLTALLQILCRNMDRTTVADSGFATLAGWGRRLLHYFDRNTRDGSRRNIAAHYDLSNDFFSLFLDATWMYSSAYFESDEMSLEEASIAKLQRICDKLELKPNDSLLEIGTGWGGFALHAAQQGVRDITTTTISQMQREKAQERFQRAGVADRIHLLNADYRDLTGQYDKIVSIEMVEAVGEKFLDDYFRQCARLLKPGGRLVLQAIVMPEQRYDSYRRSVDFIQAYIFPGGFLPSVAAMQASIGRTSNLRLQGLEDISSHYATTLWHWRQRFFDSLEEVKQLGFDERFIRMWEYYLCYCEAAFREKAVRVVQIAWDKPNY</sequence>
<keyword evidence="3" id="KW-0808">Transferase</keyword>
<dbReference type="EMBL" id="JAJKFT010000004">
    <property type="protein sequence ID" value="MCC9628859.1"/>
    <property type="molecule type" value="Genomic_DNA"/>
</dbReference>
<feature type="active site" evidence="6">
    <location>
        <position position="404"/>
    </location>
</feature>
<dbReference type="Pfam" id="PF02353">
    <property type="entry name" value="CMAS"/>
    <property type="match status" value="1"/>
</dbReference>
<keyword evidence="4" id="KW-0949">S-adenosyl-L-methionine</keyword>
<dbReference type="InterPro" id="IPR003333">
    <property type="entry name" value="CMAS"/>
</dbReference>
<evidence type="ECO:0000256" key="5">
    <source>
        <dbReference type="ARBA" id="ARBA00023098"/>
    </source>
</evidence>
<dbReference type="GO" id="GO:0032259">
    <property type="term" value="P:methylation"/>
    <property type="evidence" value="ECO:0007669"/>
    <property type="project" value="UniProtKB-KW"/>
</dbReference>
<dbReference type="RefSeq" id="WP_230218348.1">
    <property type="nucleotide sequence ID" value="NZ_JAJKFT010000004.1"/>
</dbReference>
<dbReference type="InterPro" id="IPR029063">
    <property type="entry name" value="SAM-dependent_MTases_sf"/>
</dbReference>
<evidence type="ECO:0000256" key="6">
    <source>
        <dbReference type="PIRSR" id="PIRSR003085-1"/>
    </source>
</evidence>
<evidence type="ECO:0000313" key="9">
    <source>
        <dbReference type="Proteomes" id="UP001139103"/>
    </source>
</evidence>
<dbReference type="GO" id="GO:0008610">
    <property type="term" value="P:lipid biosynthetic process"/>
    <property type="evidence" value="ECO:0007669"/>
    <property type="project" value="InterPro"/>
</dbReference>
<proteinExistence type="inferred from homology"/>
<keyword evidence="9" id="KW-1185">Reference proteome</keyword>
<keyword evidence="5" id="KW-0443">Lipid metabolism</keyword>
<reference evidence="8" key="1">
    <citation type="submission" date="2021-11" db="EMBL/GenBank/DDBJ databases">
        <title>Genome sequence.</title>
        <authorList>
            <person name="Sun Q."/>
        </authorList>
    </citation>
    <scope>NUCLEOTIDE SEQUENCE</scope>
    <source>
        <strain evidence="8">JC732</strain>
    </source>
</reference>
<comment type="similarity">
    <text evidence="1">Belongs to the CFA/CMAS family.</text>
</comment>
<organism evidence="8 9">
    <name type="scientific">Blastopirellula sediminis</name>
    <dbReference type="NCBI Taxonomy" id="2894196"/>
    <lineage>
        <taxon>Bacteria</taxon>
        <taxon>Pseudomonadati</taxon>
        <taxon>Planctomycetota</taxon>
        <taxon>Planctomycetia</taxon>
        <taxon>Pirellulales</taxon>
        <taxon>Pirellulaceae</taxon>
        <taxon>Blastopirellula</taxon>
    </lineage>
</organism>
<dbReference type="GO" id="GO:0008168">
    <property type="term" value="F:methyltransferase activity"/>
    <property type="evidence" value="ECO:0007669"/>
    <property type="project" value="UniProtKB-KW"/>
</dbReference>
<dbReference type="CDD" id="cd02440">
    <property type="entry name" value="AdoMet_MTases"/>
    <property type="match status" value="1"/>
</dbReference>
<evidence type="ECO:0000256" key="3">
    <source>
        <dbReference type="ARBA" id="ARBA00022679"/>
    </source>
</evidence>
<dbReference type="Gene3D" id="3.40.50.150">
    <property type="entry name" value="Vaccinia Virus protein VP39"/>
    <property type="match status" value="1"/>
</dbReference>
<comment type="caution">
    <text evidence="8">The sequence shown here is derived from an EMBL/GenBank/DDBJ whole genome shotgun (WGS) entry which is preliminary data.</text>
</comment>
<dbReference type="PANTHER" id="PTHR43667">
    <property type="entry name" value="CYCLOPROPANE-FATTY-ACYL-PHOSPHOLIPID SYNTHASE"/>
    <property type="match status" value="1"/>
</dbReference>
<name>A0A9X1SJF2_9BACT</name>
<keyword evidence="2" id="KW-0489">Methyltransferase</keyword>
<evidence type="ECO:0000256" key="7">
    <source>
        <dbReference type="SAM" id="MobiDB-lite"/>
    </source>
</evidence>
<dbReference type="InterPro" id="IPR050723">
    <property type="entry name" value="CFA/CMAS"/>
</dbReference>
<feature type="region of interest" description="Disordered" evidence="7">
    <location>
        <begin position="1"/>
        <end position="22"/>
    </location>
</feature>